<keyword evidence="3" id="KW-1185">Reference proteome</keyword>
<protein>
    <submittedName>
        <fullName evidence="2 4">Uncharacterized protein</fullName>
    </submittedName>
</protein>
<name>A0A0R3WXF2_HYDTA</name>
<dbReference type="AlphaFoldDB" id="A0A0R3WXF2"/>
<dbReference type="WBParaSite" id="TTAC_0000544201-mRNA-1">
    <property type="protein sequence ID" value="TTAC_0000544201-mRNA-1"/>
    <property type="gene ID" value="TTAC_0000544201"/>
</dbReference>
<dbReference type="Proteomes" id="UP000274429">
    <property type="component" value="Unassembled WGS sequence"/>
</dbReference>
<sequence>MYEPASPSGKLGQHYQQDDVSEARSGHVAKPRFTTKHCKRPSSDHSTDGGKLSCLTPFLGDTIVFILASRRG</sequence>
<gene>
    <name evidence="2" type="ORF">TTAC_LOCUS5426</name>
</gene>
<evidence type="ECO:0000313" key="3">
    <source>
        <dbReference type="Proteomes" id="UP000274429"/>
    </source>
</evidence>
<dbReference type="EMBL" id="UYWX01007467">
    <property type="protein sequence ID" value="VDM26958.1"/>
    <property type="molecule type" value="Genomic_DNA"/>
</dbReference>
<accession>A0A0R3WXF2</accession>
<reference evidence="4" key="1">
    <citation type="submission" date="2017-02" db="UniProtKB">
        <authorList>
            <consortium name="WormBaseParasite"/>
        </authorList>
    </citation>
    <scope>IDENTIFICATION</scope>
</reference>
<evidence type="ECO:0000313" key="2">
    <source>
        <dbReference type="EMBL" id="VDM26958.1"/>
    </source>
</evidence>
<evidence type="ECO:0000256" key="1">
    <source>
        <dbReference type="SAM" id="MobiDB-lite"/>
    </source>
</evidence>
<organism evidence="4">
    <name type="scientific">Hydatigena taeniaeformis</name>
    <name type="common">Feline tapeworm</name>
    <name type="synonym">Taenia taeniaeformis</name>
    <dbReference type="NCBI Taxonomy" id="6205"/>
    <lineage>
        <taxon>Eukaryota</taxon>
        <taxon>Metazoa</taxon>
        <taxon>Spiralia</taxon>
        <taxon>Lophotrochozoa</taxon>
        <taxon>Platyhelminthes</taxon>
        <taxon>Cestoda</taxon>
        <taxon>Eucestoda</taxon>
        <taxon>Cyclophyllidea</taxon>
        <taxon>Taeniidae</taxon>
        <taxon>Hydatigera</taxon>
    </lineage>
</organism>
<feature type="compositionally biased region" description="Basic residues" evidence="1">
    <location>
        <begin position="27"/>
        <end position="40"/>
    </location>
</feature>
<proteinExistence type="predicted"/>
<feature type="region of interest" description="Disordered" evidence="1">
    <location>
        <begin position="1"/>
        <end position="51"/>
    </location>
</feature>
<evidence type="ECO:0000313" key="4">
    <source>
        <dbReference type="WBParaSite" id="TTAC_0000544201-mRNA-1"/>
    </source>
</evidence>
<reference evidence="2 3" key="2">
    <citation type="submission" date="2018-11" db="EMBL/GenBank/DDBJ databases">
        <authorList>
            <consortium name="Pathogen Informatics"/>
        </authorList>
    </citation>
    <scope>NUCLEOTIDE SEQUENCE [LARGE SCALE GENOMIC DNA]</scope>
</reference>